<dbReference type="InterPro" id="IPR050939">
    <property type="entry name" value="Olfactory_GPCR1"/>
</dbReference>
<dbReference type="CDD" id="cd15911">
    <property type="entry name" value="7tmA_OR11A-like"/>
    <property type="match status" value="1"/>
</dbReference>
<evidence type="ECO:0000256" key="13">
    <source>
        <dbReference type="RuleBase" id="RU000688"/>
    </source>
</evidence>
<feature type="transmembrane region" description="Helical" evidence="14">
    <location>
        <begin position="143"/>
        <end position="166"/>
    </location>
</feature>
<evidence type="ECO:0000256" key="7">
    <source>
        <dbReference type="ARBA" id="ARBA00023040"/>
    </source>
</evidence>
<evidence type="ECO:0000256" key="3">
    <source>
        <dbReference type="ARBA" id="ARBA00022606"/>
    </source>
</evidence>
<feature type="transmembrane region" description="Helical" evidence="14">
    <location>
        <begin position="202"/>
        <end position="228"/>
    </location>
</feature>
<organism evidence="16 17">
    <name type="scientific">Eublepharis macularius</name>
    <name type="common">Leopard gecko</name>
    <name type="synonym">Cyrtodactylus macularius</name>
    <dbReference type="NCBI Taxonomy" id="481883"/>
    <lineage>
        <taxon>Eukaryota</taxon>
        <taxon>Metazoa</taxon>
        <taxon>Chordata</taxon>
        <taxon>Craniata</taxon>
        <taxon>Vertebrata</taxon>
        <taxon>Euteleostomi</taxon>
        <taxon>Lepidosauria</taxon>
        <taxon>Squamata</taxon>
        <taxon>Bifurcata</taxon>
        <taxon>Gekkota</taxon>
        <taxon>Eublepharidae</taxon>
        <taxon>Eublepharinae</taxon>
        <taxon>Eublepharis</taxon>
    </lineage>
</organism>
<dbReference type="InterPro" id="IPR000276">
    <property type="entry name" value="GPCR_Rhodpsn"/>
</dbReference>
<dbReference type="SUPFAM" id="SSF81321">
    <property type="entry name" value="Family A G protein-coupled receptor-like"/>
    <property type="match status" value="1"/>
</dbReference>
<dbReference type="GO" id="GO:0005886">
    <property type="term" value="C:plasma membrane"/>
    <property type="evidence" value="ECO:0007669"/>
    <property type="project" value="UniProtKB-SubCell"/>
</dbReference>
<feature type="transmembrane region" description="Helical" evidence="14">
    <location>
        <begin position="240"/>
        <end position="264"/>
    </location>
</feature>
<evidence type="ECO:0000256" key="6">
    <source>
        <dbReference type="ARBA" id="ARBA00022989"/>
    </source>
</evidence>
<feature type="domain" description="G-protein coupled receptors family 1 profile" evidence="15">
    <location>
        <begin position="44"/>
        <end position="293"/>
    </location>
</feature>
<dbReference type="Proteomes" id="UP001190640">
    <property type="component" value="Chromosome 12"/>
</dbReference>
<sequence length="315" mass="35053">MDYVQWTNETSITTFIFLGFQSLHQFQLLLFLLFLVVYIATVAGNLLIVTLVAADRHLHTPMYFFLANLSVLETLYSSVITPRLLSDCLSKSRTISLGGCITQLLLYSSLACIECFLLAIMALDRYLAICKPLSYQVIMNFKVCLQLVTASWLIGLSVSSLVVGMVSKLHFCGPNEIDHFICDMNQLTKLSCKKSILAERTVLVSCSIVTLGPFVLIVVSYVYILAAILRIASSSGRQKAFSTCASHLVVVSLYYGTIVIMYVVPTKNQSPAFQKAISLLYTVITPLFNPIIYSLRNQEVQGAFKKLLLHNLGMK</sequence>
<feature type="transmembrane region" description="Helical" evidence="14">
    <location>
        <begin position="104"/>
        <end position="123"/>
    </location>
</feature>
<evidence type="ECO:0000256" key="14">
    <source>
        <dbReference type="RuleBase" id="RU363047"/>
    </source>
</evidence>
<dbReference type="GeneID" id="129339554"/>
<accession>A0AA97K5G4</accession>
<feature type="transmembrane region" description="Helical" evidence="14">
    <location>
        <begin position="63"/>
        <end position="84"/>
    </location>
</feature>
<keyword evidence="7 13" id="KW-0297">G-protein coupled receptor</keyword>
<dbReference type="Pfam" id="PF13853">
    <property type="entry name" value="7tm_4"/>
    <property type="match status" value="1"/>
</dbReference>
<proteinExistence type="inferred from homology"/>
<dbReference type="PRINTS" id="PR00245">
    <property type="entry name" value="OLFACTORYR"/>
</dbReference>
<keyword evidence="5 14" id="KW-0552">Olfaction</keyword>
<keyword evidence="4 13" id="KW-0812">Transmembrane</keyword>
<dbReference type="FunFam" id="1.20.1070.10:FF:000010">
    <property type="entry name" value="Olfactory receptor"/>
    <property type="match status" value="1"/>
</dbReference>
<evidence type="ECO:0000313" key="16">
    <source>
        <dbReference type="Proteomes" id="UP001190640"/>
    </source>
</evidence>
<keyword evidence="8 14" id="KW-0472">Membrane</keyword>
<reference evidence="17" key="1">
    <citation type="submission" date="2025-08" db="UniProtKB">
        <authorList>
            <consortium name="RefSeq"/>
        </authorList>
    </citation>
    <scope>IDENTIFICATION</scope>
    <source>
        <tissue evidence="17">Blood</tissue>
    </source>
</reference>
<comment type="similarity">
    <text evidence="13">Belongs to the G-protein coupled receptor 1 family.</text>
</comment>
<evidence type="ECO:0000256" key="10">
    <source>
        <dbReference type="ARBA" id="ARBA00023170"/>
    </source>
</evidence>
<dbReference type="PROSITE" id="PS00237">
    <property type="entry name" value="G_PROTEIN_RECEP_F1_1"/>
    <property type="match status" value="1"/>
</dbReference>
<dbReference type="PROSITE" id="PS50262">
    <property type="entry name" value="G_PROTEIN_RECEP_F1_2"/>
    <property type="match status" value="1"/>
</dbReference>
<name>A0AA97K5G4_EUBMA</name>
<dbReference type="GO" id="GO:0004930">
    <property type="term" value="F:G protein-coupled receptor activity"/>
    <property type="evidence" value="ECO:0007669"/>
    <property type="project" value="UniProtKB-KW"/>
</dbReference>
<evidence type="ECO:0000313" key="17">
    <source>
        <dbReference type="RefSeq" id="XP_054850110.1"/>
    </source>
</evidence>
<keyword evidence="12 13" id="KW-0807">Transducer</keyword>
<feature type="transmembrane region" description="Helical" evidence="14">
    <location>
        <begin position="276"/>
        <end position="295"/>
    </location>
</feature>
<dbReference type="PRINTS" id="PR00237">
    <property type="entry name" value="GPCRRHODOPSN"/>
</dbReference>
<evidence type="ECO:0000256" key="12">
    <source>
        <dbReference type="ARBA" id="ARBA00023224"/>
    </source>
</evidence>
<evidence type="ECO:0000256" key="4">
    <source>
        <dbReference type="ARBA" id="ARBA00022692"/>
    </source>
</evidence>
<evidence type="ECO:0000256" key="1">
    <source>
        <dbReference type="ARBA" id="ARBA00004651"/>
    </source>
</evidence>
<keyword evidence="9" id="KW-1015">Disulfide bond</keyword>
<evidence type="ECO:0000256" key="11">
    <source>
        <dbReference type="ARBA" id="ARBA00023180"/>
    </source>
</evidence>
<keyword evidence="6 14" id="KW-1133">Transmembrane helix</keyword>
<feature type="transmembrane region" description="Helical" evidence="14">
    <location>
        <begin position="28"/>
        <end position="51"/>
    </location>
</feature>
<dbReference type="KEGG" id="emc:129339554"/>
<dbReference type="PANTHER" id="PTHR24242:SF253">
    <property type="entry name" value="OLFACTORY RECEPTOR-RELATED"/>
    <property type="match status" value="1"/>
</dbReference>
<protein>
    <recommendedName>
        <fullName evidence="14">Olfactory receptor</fullName>
    </recommendedName>
</protein>
<dbReference type="PANTHER" id="PTHR24242">
    <property type="entry name" value="G-PROTEIN COUPLED RECEPTOR"/>
    <property type="match status" value="1"/>
</dbReference>
<dbReference type="InterPro" id="IPR017452">
    <property type="entry name" value="GPCR_Rhodpsn_7TM"/>
</dbReference>
<keyword evidence="16" id="KW-1185">Reference proteome</keyword>
<evidence type="ECO:0000256" key="5">
    <source>
        <dbReference type="ARBA" id="ARBA00022725"/>
    </source>
</evidence>
<evidence type="ECO:0000259" key="15">
    <source>
        <dbReference type="PROSITE" id="PS50262"/>
    </source>
</evidence>
<gene>
    <name evidence="17" type="primary">LOC129339554</name>
</gene>
<keyword evidence="2 14" id="KW-1003">Cell membrane</keyword>
<dbReference type="GO" id="GO:0004984">
    <property type="term" value="F:olfactory receptor activity"/>
    <property type="evidence" value="ECO:0007669"/>
    <property type="project" value="InterPro"/>
</dbReference>
<keyword evidence="11" id="KW-0325">Glycoprotein</keyword>
<keyword evidence="3 14" id="KW-0716">Sensory transduction</keyword>
<evidence type="ECO:0000256" key="8">
    <source>
        <dbReference type="ARBA" id="ARBA00023136"/>
    </source>
</evidence>
<evidence type="ECO:0000256" key="2">
    <source>
        <dbReference type="ARBA" id="ARBA00022475"/>
    </source>
</evidence>
<dbReference type="RefSeq" id="XP_054850110.1">
    <property type="nucleotide sequence ID" value="XM_054994135.1"/>
</dbReference>
<evidence type="ECO:0000256" key="9">
    <source>
        <dbReference type="ARBA" id="ARBA00023157"/>
    </source>
</evidence>
<dbReference type="Gene3D" id="1.20.1070.10">
    <property type="entry name" value="Rhodopsin 7-helix transmembrane proteins"/>
    <property type="match status" value="1"/>
</dbReference>
<keyword evidence="10 13" id="KW-0675">Receptor</keyword>
<dbReference type="InterPro" id="IPR000725">
    <property type="entry name" value="Olfact_rcpt"/>
</dbReference>
<dbReference type="AlphaFoldDB" id="A0AA97K5G4"/>
<comment type="subcellular location">
    <subcellularLocation>
        <location evidence="1 14">Cell membrane</location>
        <topology evidence="1 14">Multi-pass membrane protein</topology>
    </subcellularLocation>
</comment>